<feature type="region of interest" description="Disordered" evidence="2">
    <location>
        <begin position="33"/>
        <end position="64"/>
    </location>
</feature>
<dbReference type="GO" id="GO:0015562">
    <property type="term" value="F:efflux transmembrane transporter activity"/>
    <property type="evidence" value="ECO:0007669"/>
    <property type="project" value="TreeGrafter"/>
</dbReference>
<comment type="caution">
    <text evidence="5">The sequence shown here is derived from an EMBL/GenBank/DDBJ whole genome shotgun (WGS) entry which is preliminary data.</text>
</comment>
<evidence type="ECO:0000313" key="6">
    <source>
        <dbReference type="Proteomes" id="UP000530564"/>
    </source>
</evidence>
<feature type="compositionally biased region" description="Gly residues" evidence="2">
    <location>
        <begin position="33"/>
        <end position="62"/>
    </location>
</feature>
<dbReference type="PANTHER" id="PTHR30469:SF16">
    <property type="entry name" value="HAE1 FAMILY EFFLUX PUMP MFP COMPONENT"/>
    <property type="match status" value="1"/>
</dbReference>
<feature type="domain" description="CusB-like beta-barrel" evidence="3">
    <location>
        <begin position="224"/>
        <end position="297"/>
    </location>
</feature>
<organism evidence="5 6">
    <name type="scientific">Phenylobacterium haematophilum</name>
    <dbReference type="NCBI Taxonomy" id="98513"/>
    <lineage>
        <taxon>Bacteria</taxon>
        <taxon>Pseudomonadati</taxon>
        <taxon>Pseudomonadota</taxon>
        <taxon>Alphaproteobacteria</taxon>
        <taxon>Caulobacterales</taxon>
        <taxon>Caulobacteraceae</taxon>
        <taxon>Phenylobacterium</taxon>
    </lineage>
</organism>
<dbReference type="RefSeq" id="WP_246371148.1">
    <property type="nucleotide sequence ID" value="NZ_JACIDK010000012.1"/>
</dbReference>
<dbReference type="InterPro" id="IPR058627">
    <property type="entry name" value="MdtA-like_C"/>
</dbReference>
<dbReference type="Gene3D" id="1.10.287.470">
    <property type="entry name" value="Helix hairpin bin"/>
    <property type="match status" value="1"/>
</dbReference>
<dbReference type="AlphaFoldDB" id="A0A840A4G4"/>
<name>A0A840A4G4_9CAUL</name>
<feature type="domain" description="Multidrug resistance protein MdtA-like C-terminal permuted SH3" evidence="4">
    <location>
        <begin position="301"/>
        <end position="364"/>
    </location>
</feature>
<evidence type="ECO:0000256" key="1">
    <source>
        <dbReference type="ARBA" id="ARBA00009477"/>
    </source>
</evidence>
<dbReference type="InterPro" id="IPR006143">
    <property type="entry name" value="RND_pump_MFP"/>
</dbReference>
<dbReference type="Gene3D" id="2.40.50.100">
    <property type="match status" value="1"/>
</dbReference>
<proteinExistence type="inferred from homology"/>
<accession>A0A840A4G4</accession>
<protein>
    <submittedName>
        <fullName evidence="5">Membrane fusion protein (Multidrug efflux system)</fullName>
    </submittedName>
</protein>
<evidence type="ECO:0000256" key="2">
    <source>
        <dbReference type="SAM" id="MobiDB-lite"/>
    </source>
</evidence>
<evidence type="ECO:0000313" key="5">
    <source>
        <dbReference type="EMBL" id="MBB3893506.1"/>
    </source>
</evidence>
<dbReference type="Pfam" id="PF25954">
    <property type="entry name" value="Beta-barrel_RND_2"/>
    <property type="match status" value="1"/>
</dbReference>
<sequence length="392" mass="40856">MRRHFFLVGAIVILGLMVAAGGWKLTLGKKEGPGGPGGGAMAAPKGGGGPGGGGGRGGGMGGPSPVKVVGAENKTFVDAIDVIGVAKGRQSVTLTAAATQLVDKVRFSDGQSVPKGAVLVELKATEQSAGIAQAQARMVQAQRDFDRWKQLAAQGFASKAALDQREAAYLAAKADVDAARAREGDRMIRAPFAGVVGLSDIAPGALVNPGAAIVTLDDISSVRVDFEVPDRYLASIREGQPITARIDAYPGQVIQGRIQKLDTRIDERTRAITARAEFPNPDRKLKPGMMLRVAIAQGQRQVVAAPESAVSVQGDSAFVFVVSRQGDQARTEQRPVLTGIRQDGFVEIRDGLRPGEQIVADGLNKIQPGQPVRILASQTGAKPGARAARPDA</sequence>
<dbReference type="PANTHER" id="PTHR30469">
    <property type="entry name" value="MULTIDRUG RESISTANCE PROTEIN MDTA"/>
    <property type="match status" value="1"/>
</dbReference>
<dbReference type="NCBIfam" id="TIGR01730">
    <property type="entry name" value="RND_mfp"/>
    <property type="match status" value="1"/>
</dbReference>
<evidence type="ECO:0000259" key="4">
    <source>
        <dbReference type="Pfam" id="PF25967"/>
    </source>
</evidence>
<gene>
    <name evidence="5" type="ORF">GGQ61_004251</name>
</gene>
<dbReference type="Pfam" id="PF25967">
    <property type="entry name" value="RND-MFP_C"/>
    <property type="match status" value="1"/>
</dbReference>
<dbReference type="EMBL" id="JACIDK010000012">
    <property type="protein sequence ID" value="MBB3893506.1"/>
    <property type="molecule type" value="Genomic_DNA"/>
</dbReference>
<dbReference type="FunFam" id="2.40.30.170:FF:000010">
    <property type="entry name" value="Efflux RND transporter periplasmic adaptor subunit"/>
    <property type="match status" value="1"/>
</dbReference>
<dbReference type="InterPro" id="IPR058792">
    <property type="entry name" value="Beta-barrel_RND_2"/>
</dbReference>
<reference evidence="5 6" key="1">
    <citation type="submission" date="2020-08" db="EMBL/GenBank/DDBJ databases">
        <title>Genomic Encyclopedia of Type Strains, Phase IV (KMG-IV): sequencing the most valuable type-strain genomes for metagenomic binning, comparative biology and taxonomic classification.</title>
        <authorList>
            <person name="Goeker M."/>
        </authorList>
    </citation>
    <scope>NUCLEOTIDE SEQUENCE [LARGE SCALE GENOMIC DNA]</scope>
    <source>
        <strain evidence="5 6">DSM 21793</strain>
    </source>
</reference>
<dbReference type="Gene3D" id="2.40.30.170">
    <property type="match status" value="1"/>
</dbReference>
<keyword evidence="6" id="KW-1185">Reference proteome</keyword>
<dbReference type="SUPFAM" id="SSF111369">
    <property type="entry name" value="HlyD-like secretion proteins"/>
    <property type="match status" value="1"/>
</dbReference>
<evidence type="ECO:0000259" key="3">
    <source>
        <dbReference type="Pfam" id="PF25954"/>
    </source>
</evidence>
<dbReference type="Proteomes" id="UP000530564">
    <property type="component" value="Unassembled WGS sequence"/>
</dbReference>
<dbReference type="Gene3D" id="2.40.420.20">
    <property type="match status" value="1"/>
</dbReference>
<dbReference type="GO" id="GO:1990281">
    <property type="term" value="C:efflux pump complex"/>
    <property type="evidence" value="ECO:0007669"/>
    <property type="project" value="TreeGrafter"/>
</dbReference>
<comment type="similarity">
    <text evidence="1">Belongs to the membrane fusion protein (MFP) (TC 8.A.1) family.</text>
</comment>